<accession>A0A1H3GEQ4</accession>
<dbReference type="STRING" id="1122142.SAMN02910414_00520"/>
<evidence type="ECO:0000259" key="2">
    <source>
        <dbReference type="PROSITE" id="PS50983"/>
    </source>
</evidence>
<dbReference type="Pfam" id="PF01497">
    <property type="entry name" value="Peripla_BP_2"/>
    <property type="match status" value="1"/>
</dbReference>
<dbReference type="SUPFAM" id="SSF53807">
    <property type="entry name" value="Helical backbone' metal receptor"/>
    <property type="match status" value="1"/>
</dbReference>
<evidence type="ECO:0000256" key="1">
    <source>
        <dbReference type="ARBA" id="ARBA00008814"/>
    </source>
</evidence>
<name>A0A1H3GEQ4_9FIRM</name>
<proteinExistence type="inferred from homology"/>
<organism evidence="3 4">
    <name type="scientific">Lachnobacterium bovis DSM 14045</name>
    <dbReference type="NCBI Taxonomy" id="1122142"/>
    <lineage>
        <taxon>Bacteria</taxon>
        <taxon>Bacillati</taxon>
        <taxon>Bacillota</taxon>
        <taxon>Clostridia</taxon>
        <taxon>Lachnospirales</taxon>
        <taxon>Lachnospiraceae</taxon>
        <taxon>Lachnobacterium</taxon>
    </lineage>
</organism>
<dbReference type="AlphaFoldDB" id="A0A1H3GEQ4"/>
<dbReference type="PROSITE" id="PS51257">
    <property type="entry name" value="PROKAR_LIPOPROTEIN"/>
    <property type="match status" value="1"/>
</dbReference>
<dbReference type="PROSITE" id="PS50983">
    <property type="entry name" value="FE_B12_PBP"/>
    <property type="match status" value="1"/>
</dbReference>
<dbReference type="RefSeq" id="WP_074715911.1">
    <property type="nucleotide sequence ID" value="NZ_FNPG01000006.1"/>
</dbReference>
<dbReference type="PANTHER" id="PTHR30535">
    <property type="entry name" value="VITAMIN B12-BINDING PROTEIN"/>
    <property type="match status" value="1"/>
</dbReference>
<dbReference type="PANTHER" id="PTHR30535:SF34">
    <property type="entry name" value="MOLYBDATE-BINDING PROTEIN MOLA"/>
    <property type="match status" value="1"/>
</dbReference>
<evidence type="ECO:0000313" key="3">
    <source>
        <dbReference type="EMBL" id="SDY00779.1"/>
    </source>
</evidence>
<keyword evidence="4" id="KW-1185">Reference proteome</keyword>
<gene>
    <name evidence="3" type="ORF">SAMN02910414_00520</name>
</gene>
<dbReference type="OrthoDB" id="9812528at2"/>
<dbReference type="InterPro" id="IPR050902">
    <property type="entry name" value="ABC_Transporter_SBP"/>
</dbReference>
<dbReference type="EMBL" id="FNPG01000006">
    <property type="protein sequence ID" value="SDY00779.1"/>
    <property type="molecule type" value="Genomic_DNA"/>
</dbReference>
<dbReference type="InterPro" id="IPR002491">
    <property type="entry name" value="ABC_transptr_periplasmic_BD"/>
</dbReference>
<dbReference type="Proteomes" id="UP000183918">
    <property type="component" value="Unassembled WGS sequence"/>
</dbReference>
<comment type="similarity">
    <text evidence="1">Belongs to the bacterial solute-binding protein 8 family.</text>
</comment>
<evidence type="ECO:0000313" key="4">
    <source>
        <dbReference type="Proteomes" id="UP000183918"/>
    </source>
</evidence>
<protein>
    <submittedName>
        <fullName evidence="3">Iron complex transport system substrate-binding protein</fullName>
    </submittedName>
</protein>
<dbReference type="Gene3D" id="3.40.50.1980">
    <property type="entry name" value="Nitrogenase molybdenum iron protein domain"/>
    <property type="match status" value="2"/>
</dbReference>
<reference evidence="3 4" key="1">
    <citation type="submission" date="2016-10" db="EMBL/GenBank/DDBJ databases">
        <authorList>
            <person name="de Groot N.N."/>
        </authorList>
    </citation>
    <scope>NUCLEOTIDE SEQUENCE [LARGE SCALE GENOMIC DNA]</scope>
    <source>
        <strain evidence="3 4">DSM 14045</strain>
    </source>
</reference>
<feature type="domain" description="Fe/B12 periplasmic-binding" evidence="2">
    <location>
        <begin position="144"/>
        <end position="438"/>
    </location>
</feature>
<sequence>MRKNNYLTEKIKLATVISILFSMLFAVMGCSNTYHNDNMGIKKEVKKEENLNKIPNLTGLKKDKLMESEKIKYASGFRIYYYENKKYKMIKTVNGRDYLIVPKTDYMKYMEYKTKSSKNSLSKSDLSIYKAWKNYTVINQESHNIYLVASSVMSLFKSIDALDVIRFSGTNTDGWYIDEAKEAMKSGKIEYAGKYSQPDYESLVENECDLSIQSTMILHTPKVKEKLEKLNIPVLIDESSYESNPLGRLEWIKIYGELTNKRDKADDFFKEKIKIVNNIKRQVVDSEKSIEKSGAQNKIHNKKNNKVAYFFINSTGKVVVRKSDDYIPNMIKLGGGDYIFKGLKNSNPENKSGSVTISMEEFYSKAKDCDYLIYNSTIDSPIKSIDDLIQKNNLFKKFKAVKNGHVFNTDKYMYQASDCVAEFIVDINMILKSDYKNLVFIKHIE</sequence>